<keyword evidence="1" id="KW-0175">Coiled coil</keyword>
<feature type="coiled-coil region" evidence="1">
    <location>
        <begin position="303"/>
        <end position="376"/>
    </location>
</feature>
<gene>
    <name evidence="2" type="ORF">PPENT_87.1.T0270268</name>
</gene>
<dbReference type="Proteomes" id="UP000689195">
    <property type="component" value="Unassembled WGS sequence"/>
</dbReference>
<feature type="coiled-coil region" evidence="1">
    <location>
        <begin position="29"/>
        <end position="90"/>
    </location>
</feature>
<comment type="caution">
    <text evidence="2">The sequence shown here is derived from an EMBL/GenBank/DDBJ whole genome shotgun (WGS) entry which is preliminary data.</text>
</comment>
<reference evidence="2" key="1">
    <citation type="submission" date="2021-01" db="EMBL/GenBank/DDBJ databases">
        <authorList>
            <consortium name="Genoscope - CEA"/>
            <person name="William W."/>
        </authorList>
    </citation>
    <scope>NUCLEOTIDE SEQUENCE</scope>
</reference>
<evidence type="ECO:0000256" key="1">
    <source>
        <dbReference type="SAM" id="Coils"/>
    </source>
</evidence>
<organism evidence="2 3">
    <name type="scientific">Paramecium pentaurelia</name>
    <dbReference type="NCBI Taxonomy" id="43138"/>
    <lineage>
        <taxon>Eukaryota</taxon>
        <taxon>Sar</taxon>
        <taxon>Alveolata</taxon>
        <taxon>Ciliophora</taxon>
        <taxon>Intramacronucleata</taxon>
        <taxon>Oligohymenophorea</taxon>
        <taxon>Peniculida</taxon>
        <taxon>Parameciidae</taxon>
        <taxon>Paramecium</taxon>
    </lineage>
</organism>
<dbReference type="EMBL" id="CAJJDO010000027">
    <property type="protein sequence ID" value="CAD8155739.1"/>
    <property type="molecule type" value="Genomic_DNA"/>
</dbReference>
<evidence type="ECO:0000313" key="2">
    <source>
        <dbReference type="EMBL" id="CAD8155739.1"/>
    </source>
</evidence>
<accession>A0A8S1TXJ1</accession>
<sequence>MIDRSFQLNFSYDSQSTLPPKNKQFSPVITQLMRKDREIEQMRDELSQQNYLIDELSQQIHYLEQQLRDNEGFKEKYQSLSEDYNQQQKDVQKLKVPVQTTTAKEIMNLFIEQDKQGEDNVQIKYIETTPYYQQELQESINRELEQKEILDIFIRHCSQMNQQIISKNQEILQLTIQKQEEMVEQLIKKEDELLFYKEKSRVLFELLQCNMDITKLYQKQHQGLRQALKGCWTINMDQSQQIEQVIKLLDNSYQQGNSLPFKPILDQIKQQSNQSYSNKMMSQLELFINKVCIVDGKNAFEKVQKMINQLDKYQQICQSIQEEKQEMIEELQYYKNKLLEQDETIKEFEKLLSEMEDNYHQQLNTQTQQLNEINQKNELIAHYQLILDDYKLQISSKQDQRIINDQETETQKEQLLEEVLKIITIILQGYNTMTNDYQLNIDINGINLNKKVQIDINPVIHNYINKIQQQVNNQFMSTGKNYYELTNHMVNCLQLMKQQLPQHQLKNFINNTSIEYIEKFNQISYCYFVKQEKLTSTEKDIYRKYYTYIPRLLGELIENQTQTFIKLLREKVYNKQNILMMHYLFINIIKQQYINIKFMYRKQQYEKDFDSYKHNIKLSEEQMLKSVEAAAKHKQICLDNSTNFEIFATCMEKYEGKIDNIANFLSTRLLFIERQALQCYKSQQDEREYEQCHQKVEQDLQNCYNEYYQGLLNL</sequence>
<dbReference type="OrthoDB" id="292769at2759"/>
<evidence type="ECO:0000313" key="3">
    <source>
        <dbReference type="Proteomes" id="UP000689195"/>
    </source>
</evidence>
<proteinExistence type="predicted"/>
<name>A0A8S1TXJ1_9CILI</name>
<keyword evidence="3" id="KW-1185">Reference proteome</keyword>
<dbReference type="AlphaFoldDB" id="A0A8S1TXJ1"/>
<protein>
    <submittedName>
        <fullName evidence="2">Uncharacterized protein</fullName>
    </submittedName>
</protein>